<evidence type="ECO:0000256" key="8">
    <source>
        <dbReference type="SAM" id="MobiDB-lite"/>
    </source>
</evidence>
<evidence type="ECO:0000256" key="2">
    <source>
        <dbReference type="ARBA" id="ARBA00022473"/>
    </source>
</evidence>
<evidence type="ECO:0000259" key="9">
    <source>
        <dbReference type="PROSITE" id="PS51057"/>
    </source>
</evidence>
<dbReference type="PANTHER" id="PTHR45636">
    <property type="entry name" value="PAIRED BOX PROTEIN PAX-6-RELATED-RELATED"/>
    <property type="match status" value="1"/>
</dbReference>
<feature type="region of interest" description="Disordered" evidence="8">
    <location>
        <begin position="601"/>
        <end position="682"/>
    </location>
</feature>
<dbReference type="PROSITE" id="PS00034">
    <property type="entry name" value="PAIRED_1"/>
    <property type="match status" value="1"/>
</dbReference>
<feature type="region of interest" description="Disordered" evidence="8">
    <location>
        <begin position="173"/>
        <end position="195"/>
    </location>
</feature>
<proteinExistence type="predicted"/>
<evidence type="ECO:0000313" key="11">
    <source>
        <dbReference type="Proteomes" id="UP000283509"/>
    </source>
</evidence>
<dbReference type="PROSITE" id="PS51057">
    <property type="entry name" value="PAIRED_2"/>
    <property type="match status" value="1"/>
</dbReference>
<dbReference type="GO" id="GO:0005634">
    <property type="term" value="C:nucleus"/>
    <property type="evidence" value="ECO:0007669"/>
    <property type="project" value="UniProtKB-SubCell"/>
</dbReference>
<feature type="region of interest" description="Disordered" evidence="8">
    <location>
        <begin position="696"/>
        <end position="789"/>
    </location>
</feature>
<reference evidence="10 11" key="2">
    <citation type="submission" date="2019-01" db="EMBL/GenBank/DDBJ databases">
        <title>The decoding of complex shrimp genome reveals the adaptation for benthos swimmer, frequently molting mechanism and breeding impact on genome.</title>
        <authorList>
            <person name="Sun Y."/>
            <person name="Gao Y."/>
            <person name="Yu Y."/>
        </authorList>
    </citation>
    <scope>NUCLEOTIDE SEQUENCE [LARGE SCALE GENOMIC DNA]</scope>
    <source>
        <tissue evidence="10">Muscle</tissue>
    </source>
</reference>
<dbReference type="Proteomes" id="UP000283509">
    <property type="component" value="Unassembled WGS sequence"/>
</dbReference>
<feature type="compositionally biased region" description="Basic and acidic residues" evidence="8">
    <location>
        <begin position="628"/>
        <end position="648"/>
    </location>
</feature>
<dbReference type="SMART" id="SM00351">
    <property type="entry name" value="PAX"/>
    <property type="match status" value="1"/>
</dbReference>
<feature type="region of interest" description="Disordered" evidence="8">
    <location>
        <begin position="542"/>
        <end position="580"/>
    </location>
</feature>
<keyword evidence="4" id="KW-0805">Transcription regulation</keyword>
<dbReference type="STRING" id="6689.A0A423U828"/>
<feature type="region of interest" description="Disordered" evidence="8">
    <location>
        <begin position="225"/>
        <end position="251"/>
    </location>
</feature>
<comment type="caution">
    <text evidence="10">The sequence shown here is derived from an EMBL/GenBank/DDBJ whole genome shotgun (WGS) entry which is preliminary data.</text>
</comment>
<evidence type="ECO:0000313" key="10">
    <source>
        <dbReference type="EMBL" id="ROT84875.1"/>
    </source>
</evidence>
<evidence type="ECO:0000256" key="1">
    <source>
        <dbReference type="ARBA" id="ARBA00004123"/>
    </source>
</evidence>
<keyword evidence="11" id="KW-1185">Reference proteome</keyword>
<keyword evidence="7" id="KW-0539">Nucleus</keyword>
<dbReference type="PRINTS" id="PR00027">
    <property type="entry name" value="PAIREDBOX"/>
</dbReference>
<feature type="compositionally biased region" description="Basic and acidic residues" evidence="8">
    <location>
        <begin position="719"/>
        <end position="735"/>
    </location>
</feature>
<dbReference type="InterPro" id="IPR043182">
    <property type="entry name" value="PAIRED_DNA-bd_dom"/>
</dbReference>
<dbReference type="AlphaFoldDB" id="A0A423U828"/>
<dbReference type="EMBL" id="QCYY01000481">
    <property type="protein sequence ID" value="ROT84875.1"/>
    <property type="molecule type" value="Genomic_DNA"/>
</dbReference>
<reference evidence="10 11" key="1">
    <citation type="submission" date="2018-04" db="EMBL/GenBank/DDBJ databases">
        <authorList>
            <person name="Zhang X."/>
            <person name="Yuan J."/>
            <person name="Li F."/>
            <person name="Xiang J."/>
        </authorList>
    </citation>
    <scope>NUCLEOTIDE SEQUENCE [LARGE SCALE GENOMIC DNA]</scope>
    <source>
        <tissue evidence="10">Muscle</tissue>
    </source>
</reference>
<evidence type="ECO:0000256" key="7">
    <source>
        <dbReference type="ARBA" id="ARBA00023242"/>
    </source>
</evidence>
<dbReference type="Gene3D" id="1.10.10.10">
    <property type="entry name" value="Winged helix-like DNA-binding domain superfamily/Winged helix DNA-binding domain"/>
    <property type="match status" value="2"/>
</dbReference>
<keyword evidence="6" id="KW-0804">Transcription</keyword>
<dbReference type="FunFam" id="1.10.10.10:FF:000003">
    <property type="entry name" value="Paired box protein Pax-6"/>
    <property type="match status" value="1"/>
</dbReference>
<feature type="compositionally biased region" description="Polar residues" evidence="8">
    <location>
        <begin position="736"/>
        <end position="750"/>
    </location>
</feature>
<dbReference type="GO" id="GO:0000978">
    <property type="term" value="F:RNA polymerase II cis-regulatory region sequence-specific DNA binding"/>
    <property type="evidence" value="ECO:0007669"/>
    <property type="project" value="TreeGrafter"/>
</dbReference>
<sequence>MKYNEFKHIHSESGVKVCVALGSLHNSGQVTAREACSTERGGRCGVNQLGGHYANGRPLPVVTRWRILHLALLGYRPCDISRHLLVSHGCVSKILARFAETGSILPGAIGGSKPRVSTPRVVAYIREYKRRNPGMFAWEIRSRLARDGVCPQAHLPSISSINRILRATGASGGVVAGEGSHGSRHGGEDDGDSEVPAYLVDRSDFAGGADGCSGESAAARECGDMAEGGRKEKGCRHPSADQTEGSPIASSSTSFITVSGVKMVLSAAKSTADAAKEADVSSSSSIGLEKTLHKDSFKPSMESFPRHFEKINPRALEPGDCRASDNTPMDFLRKGASQSGLQVYPKEMFSYDRSKLSPPSSSSNLQLSAKRWTVQPLCFPACGLQPGTGNFNLSQAAISRDDFQRSQVFMKPFICHDQQGKGKFILPTPEKALGPKSLFEMGVSRDTFLNPMPDSQFEQPSPLAPEGRRRGFIGESYFGWQMMPGFKEKLQKSSAERYTDSQTDTDFPPERLLSSTFPSNLANREEPSSNFHLQLLKGNSLTSSKARDEAQATAGVSSTTPDGSLHLQESQSTNKGPPATDVIELQGVSYHSDGEFQKCQSTATVATEDEESLEIDIKDSSVGTTADPSDRRGDPRPRSWQRRERSPDATDAPPPAPPSDRERLPPSDDSAPHPSRRDLSMPYKVSVSKPWAAFLSTCGRGASPPPPHGSPESPSLKDTPTHDCEWKSVRNEDGMSSRSTQGRTDSSSSAHSRHAGPTPHGDSHLPHQPERNPSSAKRPQTFMIKDLLA</sequence>
<evidence type="ECO:0000256" key="4">
    <source>
        <dbReference type="ARBA" id="ARBA00023015"/>
    </source>
</evidence>
<accession>A0A423U828</accession>
<dbReference type="InterPro" id="IPR043565">
    <property type="entry name" value="PAX_fam"/>
</dbReference>
<evidence type="ECO:0000256" key="6">
    <source>
        <dbReference type="ARBA" id="ARBA00023163"/>
    </source>
</evidence>
<keyword evidence="2" id="KW-0217">Developmental protein</keyword>
<feature type="compositionally biased region" description="Polar residues" evidence="8">
    <location>
        <begin position="240"/>
        <end position="251"/>
    </location>
</feature>
<keyword evidence="5" id="KW-0238">DNA-binding</keyword>
<feature type="compositionally biased region" description="Polar residues" evidence="8">
    <location>
        <begin position="554"/>
        <end position="575"/>
    </location>
</feature>
<feature type="domain" description="Paired" evidence="9">
    <location>
        <begin position="42"/>
        <end position="168"/>
    </location>
</feature>
<dbReference type="GO" id="GO:0000981">
    <property type="term" value="F:DNA-binding transcription factor activity, RNA polymerase II-specific"/>
    <property type="evidence" value="ECO:0007669"/>
    <property type="project" value="TreeGrafter"/>
</dbReference>
<evidence type="ECO:0000256" key="3">
    <source>
        <dbReference type="ARBA" id="ARBA00022724"/>
    </source>
</evidence>
<evidence type="ECO:0000256" key="5">
    <source>
        <dbReference type="ARBA" id="ARBA00023125"/>
    </source>
</evidence>
<feature type="compositionally biased region" description="Polar residues" evidence="8">
    <location>
        <begin position="513"/>
        <end position="526"/>
    </location>
</feature>
<organism evidence="10 11">
    <name type="scientific">Penaeus vannamei</name>
    <name type="common">Whiteleg shrimp</name>
    <name type="synonym">Litopenaeus vannamei</name>
    <dbReference type="NCBI Taxonomy" id="6689"/>
    <lineage>
        <taxon>Eukaryota</taxon>
        <taxon>Metazoa</taxon>
        <taxon>Ecdysozoa</taxon>
        <taxon>Arthropoda</taxon>
        <taxon>Crustacea</taxon>
        <taxon>Multicrustacea</taxon>
        <taxon>Malacostraca</taxon>
        <taxon>Eumalacostraca</taxon>
        <taxon>Eucarida</taxon>
        <taxon>Decapoda</taxon>
        <taxon>Dendrobranchiata</taxon>
        <taxon>Penaeoidea</taxon>
        <taxon>Penaeidae</taxon>
        <taxon>Penaeus</taxon>
    </lineage>
</organism>
<dbReference type="SUPFAM" id="SSF46689">
    <property type="entry name" value="Homeodomain-like"/>
    <property type="match status" value="1"/>
</dbReference>
<feature type="compositionally biased region" description="Basic and acidic residues" evidence="8">
    <location>
        <begin position="761"/>
        <end position="770"/>
    </location>
</feature>
<feature type="region of interest" description="Disordered" evidence="8">
    <location>
        <begin position="491"/>
        <end position="526"/>
    </location>
</feature>
<dbReference type="InterPro" id="IPR009057">
    <property type="entry name" value="Homeodomain-like_sf"/>
</dbReference>
<dbReference type="InterPro" id="IPR001523">
    <property type="entry name" value="Paired_dom"/>
</dbReference>
<dbReference type="Pfam" id="PF00292">
    <property type="entry name" value="PAX"/>
    <property type="match status" value="1"/>
</dbReference>
<dbReference type="OrthoDB" id="3225452at2759"/>
<protein>
    <submittedName>
        <fullName evidence="10">Putative paired box protein Pax-2a-like</fullName>
    </submittedName>
</protein>
<keyword evidence="3" id="KW-0563">Paired box</keyword>
<gene>
    <name evidence="10" type="ORF">C7M84_021927</name>
</gene>
<comment type="subcellular location">
    <subcellularLocation>
        <location evidence="1">Nucleus</location>
    </subcellularLocation>
</comment>
<name>A0A423U828_PENVA</name>
<dbReference type="InterPro" id="IPR036388">
    <property type="entry name" value="WH-like_DNA-bd_sf"/>
</dbReference>